<evidence type="ECO:0000259" key="1">
    <source>
        <dbReference type="Pfam" id="PF13240"/>
    </source>
</evidence>
<reference evidence="2" key="1">
    <citation type="journal article" date="2020" name="mSystems">
        <title>Genome- and Community-Level Interaction Insights into Carbon Utilization and Element Cycling Functions of Hydrothermarchaeota in Hydrothermal Sediment.</title>
        <authorList>
            <person name="Zhou Z."/>
            <person name="Liu Y."/>
            <person name="Xu W."/>
            <person name="Pan J."/>
            <person name="Luo Z.H."/>
            <person name="Li M."/>
        </authorList>
    </citation>
    <scope>NUCLEOTIDE SEQUENCE [LARGE SCALE GENOMIC DNA]</scope>
    <source>
        <strain evidence="2">SpSt-1217</strain>
    </source>
</reference>
<sequence length="264" mass="28757">MAYCSNCGNEVKERAAFCGNCGTPVGQQPTKVVPPVSGKVTFDVVNRERLNMVKVNLDNAAFRYEAGAMHYMLGNLELQSNIPGMGKIFKSIITKEKVVKPVITGTGTVFLTPSFGEFTILELQNDEWILDQGAYYASEIEVEIGAYTNRAISAMFSGEKWFQTVVAGTGKVVITSSGPLEEIEMINDKLIVDGRFAVARTSGIDLKVTKATRGIFSTVISGEGLVNTFTGTGKVLIAPVDNYFNTLIHTVRSIDYKVSRKSNN</sequence>
<protein>
    <submittedName>
        <fullName evidence="2">Zinc-ribbon domain-containing protein</fullName>
    </submittedName>
</protein>
<dbReference type="Gene3D" id="3.60.160.10">
    <property type="entry name" value="Mitochondrial biogenesis AIM24"/>
    <property type="match status" value="1"/>
</dbReference>
<evidence type="ECO:0000313" key="2">
    <source>
        <dbReference type="EMBL" id="HDR50464.1"/>
    </source>
</evidence>
<feature type="domain" description="Zinc-ribbon" evidence="1">
    <location>
        <begin position="3"/>
        <end position="25"/>
    </location>
</feature>
<dbReference type="InterPro" id="IPR026870">
    <property type="entry name" value="Zinc_ribbon_dom"/>
</dbReference>
<dbReference type="AlphaFoldDB" id="A0A831PIA0"/>
<name>A0A831PIA0_9BACT</name>
<comment type="caution">
    <text evidence="2">The sequence shown here is derived from an EMBL/GenBank/DDBJ whole genome shotgun (WGS) entry which is preliminary data.</text>
</comment>
<dbReference type="InterPro" id="IPR016031">
    <property type="entry name" value="Trp_RNA-bd_attenuator-like_dom"/>
</dbReference>
<gene>
    <name evidence="2" type="ORF">ENN90_02420</name>
</gene>
<dbReference type="EMBL" id="DSDK01000134">
    <property type="protein sequence ID" value="HDR50464.1"/>
    <property type="molecule type" value="Genomic_DNA"/>
</dbReference>
<dbReference type="InterPro" id="IPR002838">
    <property type="entry name" value="AIM24"/>
</dbReference>
<dbReference type="SUPFAM" id="SSF51219">
    <property type="entry name" value="TRAP-like"/>
    <property type="match status" value="1"/>
</dbReference>
<dbReference type="PANTHER" id="PTHR38074:SF1">
    <property type="entry name" value="ALTERED INHERITANCE OF MITOCHONDRIA PROTEIN 24, MITOCHONDRIAL"/>
    <property type="match status" value="1"/>
</dbReference>
<organism evidence="2">
    <name type="scientific">Mariniphaga anaerophila</name>
    <dbReference type="NCBI Taxonomy" id="1484053"/>
    <lineage>
        <taxon>Bacteria</taxon>
        <taxon>Pseudomonadati</taxon>
        <taxon>Bacteroidota</taxon>
        <taxon>Bacteroidia</taxon>
        <taxon>Marinilabiliales</taxon>
        <taxon>Prolixibacteraceae</taxon>
        <taxon>Mariniphaga</taxon>
    </lineage>
</organism>
<dbReference type="InterPro" id="IPR036983">
    <property type="entry name" value="AIM24_sf"/>
</dbReference>
<dbReference type="Pfam" id="PF01987">
    <property type="entry name" value="AIM24"/>
    <property type="match status" value="1"/>
</dbReference>
<dbReference type="Proteomes" id="UP000886047">
    <property type="component" value="Unassembled WGS sequence"/>
</dbReference>
<dbReference type="Pfam" id="PF13240">
    <property type="entry name" value="Zn_Ribbon_1"/>
    <property type="match status" value="1"/>
</dbReference>
<accession>A0A831PIA0</accession>
<proteinExistence type="predicted"/>
<dbReference type="PANTHER" id="PTHR38074">
    <property type="entry name" value="ALTERED INHERITANCE OF MITOCHONDRIA PROTEIN 24, MITOCHONDRIAL"/>
    <property type="match status" value="1"/>
</dbReference>